<dbReference type="EMBL" id="MU857056">
    <property type="protein sequence ID" value="KAK4150694.1"/>
    <property type="molecule type" value="Genomic_DNA"/>
</dbReference>
<reference evidence="1" key="1">
    <citation type="journal article" date="2023" name="Mol. Phylogenet. Evol.">
        <title>Genome-scale phylogeny and comparative genomics of the fungal order Sordariales.</title>
        <authorList>
            <person name="Hensen N."/>
            <person name="Bonometti L."/>
            <person name="Westerberg I."/>
            <person name="Brannstrom I.O."/>
            <person name="Guillou S."/>
            <person name="Cros-Aarteil S."/>
            <person name="Calhoun S."/>
            <person name="Haridas S."/>
            <person name="Kuo A."/>
            <person name="Mondo S."/>
            <person name="Pangilinan J."/>
            <person name="Riley R."/>
            <person name="LaButti K."/>
            <person name="Andreopoulos B."/>
            <person name="Lipzen A."/>
            <person name="Chen C."/>
            <person name="Yan M."/>
            <person name="Daum C."/>
            <person name="Ng V."/>
            <person name="Clum A."/>
            <person name="Steindorff A."/>
            <person name="Ohm R.A."/>
            <person name="Martin F."/>
            <person name="Silar P."/>
            <person name="Natvig D.O."/>
            <person name="Lalanne C."/>
            <person name="Gautier V."/>
            <person name="Ament-Velasquez S.L."/>
            <person name="Kruys A."/>
            <person name="Hutchinson M.I."/>
            <person name="Powell A.J."/>
            <person name="Barry K."/>
            <person name="Miller A.N."/>
            <person name="Grigoriev I.V."/>
            <person name="Debuchy R."/>
            <person name="Gladieux P."/>
            <person name="Hiltunen Thoren M."/>
            <person name="Johannesson H."/>
        </authorList>
    </citation>
    <scope>NUCLEOTIDE SEQUENCE</scope>
    <source>
        <strain evidence="1">CBS 538.74</strain>
    </source>
</reference>
<reference evidence="1" key="2">
    <citation type="submission" date="2023-05" db="EMBL/GenBank/DDBJ databases">
        <authorList>
            <consortium name="Lawrence Berkeley National Laboratory"/>
            <person name="Steindorff A."/>
            <person name="Hensen N."/>
            <person name="Bonometti L."/>
            <person name="Westerberg I."/>
            <person name="Brannstrom I.O."/>
            <person name="Guillou S."/>
            <person name="Cros-Aarteil S."/>
            <person name="Calhoun S."/>
            <person name="Haridas S."/>
            <person name="Kuo A."/>
            <person name="Mondo S."/>
            <person name="Pangilinan J."/>
            <person name="Riley R."/>
            <person name="Labutti K."/>
            <person name="Andreopoulos B."/>
            <person name="Lipzen A."/>
            <person name="Chen C."/>
            <person name="Yanf M."/>
            <person name="Daum C."/>
            <person name="Ng V."/>
            <person name="Clum A."/>
            <person name="Ohm R."/>
            <person name="Martin F."/>
            <person name="Silar P."/>
            <person name="Natvig D."/>
            <person name="Lalanne C."/>
            <person name="Gautier V."/>
            <person name="Ament-Velasquez S.L."/>
            <person name="Kruys A."/>
            <person name="Hutchinson M.I."/>
            <person name="Powell A.J."/>
            <person name="Barry K."/>
            <person name="Miller A.N."/>
            <person name="Grigoriev I.V."/>
            <person name="Debuchy R."/>
            <person name="Gladieux P."/>
            <person name="Thoren M.H."/>
            <person name="Johannesson H."/>
        </authorList>
    </citation>
    <scope>NUCLEOTIDE SEQUENCE</scope>
    <source>
        <strain evidence="1">CBS 538.74</strain>
    </source>
</reference>
<keyword evidence="2" id="KW-1185">Reference proteome</keyword>
<dbReference type="Proteomes" id="UP001302745">
    <property type="component" value="Unassembled WGS sequence"/>
</dbReference>
<gene>
    <name evidence="1" type="ORF">C8A00DRAFT_36712</name>
</gene>
<proteinExistence type="predicted"/>
<sequence length="68" mass="8349">MCLWEELTCSCCGKVRVRKMKYSCDYYPGHAQGDCKYDDRYDRDRVVRVYPNKYCSECRELYKYVNYE</sequence>
<protein>
    <submittedName>
        <fullName evidence="1">Uncharacterized protein</fullName>
    </submittedName>
</protein>
<accession>A0AAN6VGK3</accession>
<evidence type="ECO:0000313" key="1">
    <source>
        <dbReference type="EMBL" id="KAK4150694.1"/>
    </source>
</evidence>
<name>A0AAN6VGK3_9PEZI</name>
<dbReference type="AlphaFoldDB" id="A0AAN6VGK3"/>
<comment type="caution">
    <text evidence="1">The sequence shown here is derived from an EMBL/GenBank/DDBJ whole genome shotgun (WGS) entry which is preliminary data.</text>
</comment>
<organism evidence="1 2">
    <name type="scientific">Chaetomidium leptoderma</name>
    <dbReference type="NCBI Taxonomy" id="669021"/>
    <lineage>
        <taxon>Eukaryota</taxon>
        <taxon>Fungi</taxon>
        <taxon>Dikarya</taxon>
        <taxon>Ascomycota</taxon>
        <taxon>Pezizomycotina</taxon>
        <taxon>Sordariomycetes</taxon>
        <taxon>Sordariomycetidae</taxon>
        <taxon>Sordariales</taxon>
        <taxon>Chaetomiaceae</taxon>
        <taxon>Chaetomidium</taxon>
    </lineage>
</organism>
<evidence type="ECO:0000313" key="2">
    <source>
        <dbReference type="Proteomes" id="UP001302745"/>
    </source>
</evidence>